<dbReference type="EMBL" id="PFEA01000018">
    <property type="protein sequence ID" value="PJE59957.1"/>
    <property type="molecule type" value="Genomic_DNA"/>
</dbReference>
<evidence type="ECO:0000313" key="6">
    <source>
        <dbReference type="Proteomes" id="UP000231086"/>
    </source>
</evidence>
<evidence type="ECO:0000256" key="3">
    <source>
        <dbReference type="SAM" id="Phobius"/>
    </source>
</evidence>
<dbReference type="PANTHER" id="PTHR31302">
    <property type="entry name" value="TRANSMEMBRANE PROTEIN WITH METALLOPHOSPHOESTERASE DOMAIN-RELATED"/>
    <property type="match status" value="1"/>
</dbReference>
<keyword evidence="1" id="KW-0479">Metal-binding</keyword>
<keyword evidence="3" id="KW-1133">Transmembrane helix</keyword>
<keyword evidence="3" id="KW-0472">Membrane</keyword>
<dbReference type="Proteomes" id="UP000231086">
    <property type="component" value="Unassembled WGS sequence"/>
</dbReference>
<evidence type="ECO:0000256" key="1">
    <source>
        <dbReference type="ARBA" id="ARBA00022723"/>
    </source>
</evidence>
<dbReference type="GO" id="GO:0009245">
    <property type="term" value="P:lipid A biosynthetic process"/>
    <property type="evidence" value="ECO:0007669"/>
    <property type="project" value="TreeGrafter"/>
</dbReference>
<protein>
    <submittedName>
        <fullName evidence="5">Metallophosphoesterase</fullName>
    </submittedName>
</protein>
<reference evidence="6" key="1">
    <citation type="submission" date="2017-09" db="EMBL/GenBank/DDBJ databases">
        <title>Depth-based differentiation of microbial function through sediment-hosted aquifers and enrichment of novel symbionts in the deep terrestrial subsurface.</title>
        <authorList>
            <person name="Probst A.J."/>
            <person name="Ladd B."/>
            <person name="Jarett J.K."/>
            <person name="Geller-Mcgrath D.E."/>
            <person name="Sieber C.M.K."/>
            <person name="Emerson J.B."/>
            <person name="Anantharaman K."/>
            <person name="Thomas B.C."/>
            <person name="Malmstrom R."/>
            <person name="Stieglmeier M."/>
            <person name="Klingl A."/>
            <person name="Woyke T."/>
            <person name="Ryan C.M."/>
            <person name="Banfield J.F."/>
        </authorList>
    </citation>
    <scope>NUCLEOTIDE SEQUENCE [LARGE SCALE GENOMIC DNA]</scope>
</reference>
<proteinExistence type="predicted"/>
<dbReference type="Pfam" id="PF00149">
    <property type="entry name" value="Metallophos"/>
    <property type="match status" value="1"/>
</dbReference>
<dbReference type="Gene3D" id="3.60.21.10">
    <property type="match status" value="1"/>
</dbReference>
<keyword evidence="3" id="KW-0812">Transmembrane</keyword>
<evidence type="ECO:0000259" key="4">
    <source>
        <dbReference type="Pfam" id="PF00149"/>
    </source>
</evidence>
<evidence type="ECO:0000313" key="5">
    <source>
        <dbReference type="EMBL" id="PJE59957.1"/>
    </source>
</evidence>
<accession>A0A2M8KJ54</accession>
<dbReference type="GO" id="GO:0008758">
    <property type="term" value="F:UDP-2,3-diacylglucosamine hydrolase activity"/>
    <property type="evidence" value="ECO:0007669"/>
    <property type="project" value="TreeGrafter"/>
</dbReference>
<dbReference type="InterPro" id="IPR004843">
    <property type="entry name" value="Calcineurin-like_PHP"/>
</dbReference>
<dbReference type="GO" id="GO:0016020">
    <property type="term" value="C:membrane"/>
    <property type="evidence" value="ECO:0007669"/>
    <property type="project" value="GOC"/>
</dbReference>
<organism evidence="5 6">
    <name type="scientific">Candidatus Portnoybacteria bacterium CG10_big_fil_rev_8_21_14_0_10_44_7</name>
    <dbReference type="NCBI Taxonomy" id="1974816"/>
    <lineage>
        <taxon>Bacteria</taxon>
        <taxon>Candidatus Portnoyibacteriota</taxon>
    </lineage>
</organism>
<dbReference type="CDD" id="cd07385">
    <property type="entry name" value="MPP_YkuE_C"/>
    <property type="match status" value="1"/>
</dbReference>
<dbReference type="SUPFAM" id="SSF56300">
    <property type="entry name" value="Metallo-dependent phosphatases"/>
    <property type="match status" value="1"/>
</dbReference>
<feature type="domain" description="Calcineurin-like phosphoesterase" evidence="4">
    <location>
        <begin position="50"/>
        <end position="211"/>
    </location>
</feature>
<name>A0A2M8KJ54_9BACT</name>
<dbReference type="PANTHER" id="PTHR31302:SF31">
    <property type="entry name" value="PHOSPHODIESTERASE YAEI"/>
    <property type="match status" value="1"/>
</dbReference>
<dbReference type="InterPro" id="IPR051158">
    <property type="entry name" value="Metallophosphoesterase_sf"/>
</dbReference>
<dbReference type="AlphaFoldDB" id="A0A2M8KJ54"/>
<dbReference type="GO" id="GO:0046872">
    <property type="term" value="F:metal ion binding"/>
    <property type="evidence" value="ECO:0007669"/>
    <property type="project" value="UniProtKB-KW"/>
</dbReference>
<evidence type="ECO:0000256" key="2">
    <source>
        <dbReference type="ARBA" id="ARBA00022801"/>
    </source>
</evidence>
<dbReference type="InterPro" id="IPR029052">
    <property type="entry name" value="Metallo-depent_PP-like"/>
</dbReference>
<gene>
    <name evidence="5" type="ORF">COU85_00890</name>
</gene>
<comment type="caution">
    <text evidence="5">The sequence shown here is derived from an EMBL/GenBank/DDBJ whole genome shotgun (WGS) entry which is preliminary data.</text>
</comment>
<sequence>MQRKTNFRISLVLFFIAAISVYIFIEPYLVKINEVIISDPDIPDAFEGKKIVFVSDIHFGFNYSSQRLERLVKKINNLQPDLILLGGDYIEKKANLAGPCFTVLKNLAAPLGVYGVLGNHDYWESEQTVMTAMGNAGIQNIDNLAFWLNINGEKIKVGGIGDLWESKQDLNPTVADVSPDDFVILVSHNPEYTEEIKNNKIDLVLSGHHHGGQVNLFGLWTFFMRTNYGTKYRSGIIQTDFTKTLVSNGIGTTLLPIRFMARPEINEIVLKQN</sequence>
<feature type="transmembrane region" description="Helical" evidence="3">
    <location>
        <begin position="7"/>
        <end position="25"/>
    </location>
</feature>
<keyword evidence="2" id="KW-0378">Hydrolase</keyword>